<feature type="compositionally biased region" description="Low complexity" evidence="8">
    <location>
        <begin position="118"/>
        <end position="128"/>
    </location>
</feature>
<dbReference type="InterPro" id="IPR005490">
    <property type="entry name" value="LD_TPept_cat_dom"/>
</dbReference>
<dbReference type="RefSeq" id="WP_230437358.1">
    <property type="nucleotide sequence ID" value="NZ_CP087715.1"/>
</dbReference>
<evidence type="ECO:0000256" key="1">
    <source>
        <dbReference type="ARBA" id="ARBA00004752"/>
    </source>
</evidence>
<evidence type="ECO:0000256" key="7">
    <source>
        <dbReference type="PROSITE-ProRule" id="PRU01373"/>
    </source>
</evidence>
<dbReference type="InterPro" id="IPR036366">
    <property type="entry name" value="PGBDSf"/>
</dbReference>
<dbReference type="Proteomes" id="UP001597264">
    <property type="component" value="Unassembled WGS sequence"/>
</dbReference>
<dbReference type="SUPFAM" id="SSF141523">
    <property type="entry name" value="L,D-transpeptidase catalytic domain-like"/>
    <property type="match status" value="1"/>
</dbReference>
<keyword evidence="11" id="KW-1185">Reference proteome</keyword>
<comment type="similarity">
    <text evidence="2">Belongs to the YkuD family.</text>
</comment>
<name>A0ABW3U8T5_9GAMM</name>
<dbReference type="EMBL" id="JBHTLR010000014">
    <property type="protein sequence ID" value="MFD1217323.1"/>
    <property type="molecule type" value="Genomic_DNA"/>
</dbReference>
<gene>
    <name evidence="10" type="ORF">ACFQ2X_11990</name>
</gene>
<evidence type="ECO:0000256" key="8">
    <source>
        <dbReference type="SAM" id="MobiDB-lite"/>
    </source>
</evidence>
<protein>
    <submittedName>
        <fullName evidence="10">Murein L,D-transpeptidase</fullName>
    </submittedName>
</protein>
<comment type="caution">
    <text evidence="10">The sequence shown here is derived from an EMBL/GenBank/DDBJ whole genome shotgun (WGS) entry which is preliminary data.</text>
</comment>
<evidence type="ECO:0000259" key="9">
    <source>
        <dbReference type="PROSITE" id="PS52029"/>
    </source>
</evidence>
<dbReference type="PROSITE" id="PS52029">
    <property type="entry name" value="LD_TPASE"/>
    <property type="match status" value="1"/>
</dbReference>
<evidence type="ECO:0000313" key="10">
    <source>
        <dbReference type="EMBL" id="MFD1217323.1"/>
    </source>
</evidence>
<dbReference type="InterPro" id="IPR002477">
    <property type="entry name" value="Peptidoglycan-bd-like"/>
</dbReference>
<feature type="active site" description="Proton donor/acceptor" evidence="7">
    <location>
        <position position="324"/>
    </location>
</feature>
<evidence type="ECO:0000256" key="3">
    <source>
        <dbReference type="ARBA" id="ARBA00022679"/>
    </source>
</evidence>
<feature type="region of interest" description="Disordered" evidence="8">
    <location>
        <begin position="117"/>
        <end position="137"/>
    </location>
</feature>
<dbReference type="InterPro" id="IPR036365">
    <property type="entry name" value="PGBD-like_sf"/>
</dbReference>
<feature type="domain" description="L,D-TPase catalytic" evidence="9">
    <location>
        <begin position="197"/>
        <end position="371"/>
    </location>
</feature>
<proteinExistence type="inferred from homology"/>
<feature type="region of interest" description="Disordered" evidence="8">
    <location>
        <begin position="29"/>
        <end position="49"/>
    </location>
</feature>
<dbReference type="SUPFAM" id="SSF47090">
    <property type="entry name" value="PGBD-like"/>
    <property type="match status" value="1"/>
</dbReference>
<evidence type="ECO:0000256" key="2">
    <source>
        <dbReference type="ARBA" id="ARBA00005992"/>
    </source>
</evidence>
<dbReference type="PANTHER" id="PTHR41533:SF2">
    <property type="entry name" value="BLR7131 PROTEIN"/>
    <property type="match status" value="1"/>
</dbReference>
<feature type="active site" description="Nucleophile" evidence="7">
    <location>
        <position position="343"/>
    </location>
</feature>
<evidence type="ECO:0000256" key="5">
    <source>
        <dbReference type="ARBA" id="ARBA00022984"/>
    </source>
</evidence>
<evidence type="ECO:0000256" key="6">
    <source>
        <dbReference type="ARBA" id="ARBA00023316"/>
    </source>
</evidence>
<dbReference type="Gene3D" id="2.40.440.10">
    <property type="entry name" value="L,D-transpeptidase catalytic domain-like"/>
    <property type="match status" value="1"/>
</dbReference>
<evidence type="ECO:0000313" key="11">
    <source>
        <dbReference type="Proteomes" id="UP001597264"/>
    </source>
</evidence>
<dbReference type="Pfam" id="PF01471">
    <property type="entry name" value="PG_binding_1"/>
    <property type="match status" value="1"/>
</dbReference>
<keyword evidence="4 7" id="KW-0133">Cell shape</keyword>
<keyword evidence="3" id="KW-0808">Transferase</keyword>
<reference evidence="11" key="1">
    <citation type="journal article" date="2019" name="Int. J. Syst. Evol. Microbiol.">
        <title>The Global Catalogue of Microorganisms (GCM) 10K type strain sequencing project: providing services to taxonomists for standard genome sequencing and annotation.</title>
        <authorList>
            <consortium name="The Broad Institute Genomics Platform"/>
            <consortium name="The Broad Institute Genome Sequencing Center for Infectious Disease"/>
            <person name="Wu L."/>
            <person name="Ma J."/>
        </authorList>
    </citation>
    <scope>NUCLEOTIDE SEQUENCE [LARGE SCALE GENOMIC DNA]</scope>
    <source>
        <strain evidence="11">CCUG 54356</strain>
    </source>
</reference>
<dbReference type="PANTHER" id="PTHR41533">
    <property type="entry name" value="L,D-TRANSPEPTIDASE HI_1667-RELATED"/>
    <property type="match status" value="1"/>
</dbReference>
<dbReference type="CDD" id="cd16913">
    <property type="entry name" value="YkuD_like"/>
    <property type="match status" value="1"/>
</dbReference>
<feature type="region of interest" description="Disordered" evidence="8">
    <location>
        <begin position="408"/>
        <end position="435"/>
    </location>
</feature>
<dbReference type="Gene3D" id="1.10.101.10">
    <property type="entry name" value="PGBD-like superfamily/PGBD"/>
    <property type="match status" value="1"/>
</dbReference>
<feature type="compositionally biased region" description="Basic and acidic residues" evidence="8">
    <location>
        <begin position="409"/>
        <end position="421"/>
    </location>
</feature>
<dbReference type="InterPro" id="IPR052905">
    <property type="entry name" value="LD-transpeptidase_YkuD-like"/>
</dbReference>
<dbReference type="InterPro" id="IPR038063">
    <property type="entry name" value="Transpep_catalytic_dom"/>
</dbReference>
<keyword evidence="6 7" id="KW-0961">Cell wall biogenesis/degradation</keyword>
<keyword evidence="5 7" id="KW-0573">Peptidoglycan synthesis</keyword>
<sequence length="435" mass="48663">MGSTGTSPHFGRAALAALILSISAQTGAEESRQETVNDQQNASKELLKPYSPYTPYGRQYALMREALARYQALAESDAWEPLPDGQALSSGMRDERVKTLRSLLMQYGDLPVTGDMPAATAGAGTAEENPQEADPTRFDSKLRQAVERFQRRHGLRADGIVDRHTREHLNTPPQRRLATLRANLQRWQTLPKDLGPRYIHVNIPEYTLRLVQGEKEQYRMRVVVGKSKHATPQLSTRLTRVVFNPTWTVPRNIAVRELLPKGSANLTAGGYRLVNNSGKSVPFSGRNLRALRLGSVALQQRGGEGNALGRFKFVIPNRQAIFLHDTNRKKLFSRSTRAYSHGCIRLEKPGELAEIVLASQGNWTADKLAQMTTGSRTRSVALEQPIPVHITYWTAWVDEKGQLNFRPDIYGRDPVDGDKVAQTDATPEENHEQRD</sequence>
<accession>A0ABW3U8T5</accession>
<evidence type="ECO:0000256" key="4">
    <source>
        <dbReference type="ARBA" id="ARBA00022960"/>
    </source>
</evidence>
<dbReference type="Pfam" id="PF03734">
    <property type="entry name" value="YkuD"/>
    <property type="match status" value="1"/>
</dbReference>
<organism evidence="10 11">
    <name type="scientific">Microbulbifer celer</name>
    <dbReference type="NCBI Taxonomy" id="435905"/>
    <lineage>
        <taxon>Bacteria</taxon>
        <taxon>Pseudomonadati</taxon>
        <taxon>Pseudomonadota</taxon>
        <taxon>Gammaproteobacteria</taxon>
        <taxon>Cellvibrionales</taxon>
        <taxon>Microbulbiferaceae</taxon>
        <taxon>Microbulbifer</taxon>
    </lineage>
</organism>
<comment type="pathway">
    <text evidence="1 7">Cell wall biogenesis; peptidoglycan biosynthesis.</text>
</comment>